<dbReference type="InterPro" id="IPR000223">
    <property type="entry name" value="Pept_S26A_signal_pept_1"/>
</dbReference>
<sequence length="264" mass="28262">MSSTESPGQNPSEPGPREDGDPARGVGGGRRHARAAEKKGQPWYIEIPMLVVIALVLVFVFQTFVGRVYQIPSESMEPTLHGCAGCTGDRIFVDKISYRFGDPQPGDVVVFEGPDSWNQGYQSIRSDNPVIRTLQDIGGVIGVVPPDQNDMVKRVIAVGGQTVGGCSPDGGLLVDGEPLDEPYRNADPAVDRNPLNCAFGPVTVPEGNYWVMGDNRSNSADSRYHMGDEFQGTVPEGNIIGKVQAIILPFNRIGSVPSPDITAG</sequence>
<dbReference type="AlphaFoldDB" id="A0A2A2WUX6"/>
<keyword evidence="12" id="KW-1185">Reference proteome</keyword>
<dbReference type="SUPFAM" id="SSF51306">
    <property type="entry name" value="LexA/Signal peptidase"/>
    <property type="match status" value="1"/>
</dbReference>
<evidence type="ECO:0000256" key="7">
    <source>
        <dbReference type="PIRSR" id="PIRSR600223-1"/>
    </source>
</evidence>
<dbReference type="CDD" id="cd06530">
    <property type="entry name" value="S26_SPase_I"/>
    <property type="match status" value="1"/>
</dbReference>
<organism evidence="11 12">
    <name type="scientific">Dietzia natronolimnaea</name>
    <dbReference type="NCBI Taxonomy" id="161920"/>
    <lineage>
        <taxon>Bacteria</taxon>
        <taxon>Bacillati</taxon>
        <taxon>Actinomycetota</taxon>
        <taxon>Actinomycetes</taxon>
        <taxon>Mycobacteriales</taxon>
        <taxon>Dietziaceae</taxon>
        <taxon>Dietzia</taxon>
    </lineage>
</organism>
<gene>
    <name evidence="11" type="primary">lepB</name>
    <name evidence="11" type="ORF">CEY15_00270</name>
</gene>
<evidence type="ECO:0000256" key="8">
    <source>
        <dbReference type="RuleBase" id="RU362042"/>
    </source>
</evidence>
<evidence type="ECO:0000256" key="9">
    <source>
        <dbReference type="SAM" id="MobiDB-lite"/>
    </source>
</evidence>
<dbReference type="Gene3D" id="2.10.109.10">
    <property type="entry name" value="Umud Fragment, subunit A"/>
    <property type="match status" value="1"/>
</dbReference>
<dbReference type="GO" id="GO:0005886">
    <property type="term" value="C:plasma membrane"/>
    <property type="evidence" value="ECO:0007669"/>
    <property type="project" value="UniProtKB-SubCell"/>
</dbReference>
<evidence type="ECO:0000256" key="3">
    <source>
        <dbReference type="ARBA" id="ARBA00009370"/>
    </source>
</evidence>
<keyword evidence="8" id="KW-1133">Transmembrane helix</keyword>
<dbReference type="PANTHER" id="PTHR43390:SF1">
    <property type="entry name" value="CHLOROPLAST PROCESSING PEPTIDASE"/>
    <property type="match status" value="1"/>
</dbReference>
<dbReference type="InterPro" id="IPR019756">
    <property type="entry name" value="Pept_S26A_signal_pept_1_Ser-AS"/>
</dbReference>
<proteinExistence type="inferred from homology"/>
<feature type="domain" description="Peptidase S26" evidence="10">
    <location>
        <begin position="47"/>
        <end position="247"/>
    </location>
</feature>
<evidence type="ECO:0000256" key="1">
    <source>
        <dbReference type="ARBA" id="ARBA00000677"/>
    </source>
</evidence>
<evidence type="ECO:0000259" key="10">
    <source>
        <dbReference type="Pfam" id="PF10502"/>
    </source>
</evidence>
<keyword evidence="6 8" id="KW-0378">Hydrolase</keyword>
<dbReference type="Pfam" id="PF10502">
    <property type="entry name" value="Peptidase_S26"/>
    <property type="match status" value="1"/>
</dbReference>
<keyword evidence="5 8" id="KW-0645">Protease</keyword>
<dbReference type="PRINTS" id="PR00727">
    <property type="entry name" value="LEADERPTASE"/>
</dbReference>
<keyword evidence="8" id="KW-0812">Transmembrane</keyword>
<dbReference type="InterPro" id="IPR019758">
    <property type="entry name" value="Pept_S26A_signal_pept_1_CS"/>
</dbReference>
<comment type="catalytic activity">
    <reaction evidence="1 8">
        <text>Cleavage of hydrophobic, N-terminal signal or leader sequences from secreted and periplasmic proteins.</text>
        <dbReference type="EC" id="3.4.21.89"/>
    </reaction>
</comment>
<feature type="transmembrane region" description="Helical" evidence="8">
    <location>
        <begin position="43"/>
        <end position="65"/>
    </location>
</feature>
<feature type="active site" evidence="7">
    <location>
        <position position="75"/>
    </location>
</feature>
<dbReference type="PANTHER" id="PTHR43390">
    <property type="entry name" value="SIGNAL PEPTIDASE I"/>
    <property type="match status" value="1"/>
</dbReference>
<dbReference type="InterPro" id="IPR036286">
    <property type="entry name" value="LexA/Signal_pep-like_sf"/>
</dbReference>
<keyword evidence="8" id="KW-0472">Membrane</keyword>
<comment type="caution">
    <text evidence="11">The sequence shown here is derived from an EMBL/GenBank/DDBJ whole genome shotgun (WGS) entry which is preliminary data.</text>
</comment>
<comment type="similarity">
    <text evidence="3 8">Belongs to the peptidase S26 family.</text>
</comment>
<reference evidence="12" key="1">
    <citation type="submission" date="2017-09" db="EMBL/GenBank/DDBJ databases">
        <authorList>
            <person name="Zhang Y."/>
            <person name="Huang X."/>
            <person name="Liu J."/>
            <person name="Lu L."/>
            <person name="Peng K."/>
        </authorList>
    </citation>
    <scope>NUCLEOTIDE SEQUENCE [LARGE SCALE GENOMIC DNA]</scope>
    <source>
        <strain evidence="12">S-XJ-1</strain>
    </source>
</reference>
<dbReference type="Proteomes" id="UP000218810">
    <property type="component" value="Unassembled WGS sequence"/>
</dbReference>
<feature type="active site" evidence="7">
    <location>
        <position position="153"/>
    </location>
</feature>
<accession>A0A2A2WUX6</accession>
<evidence type="ECO:0000256" key="4">
    <source>
        <dbReference type="ARBA" id="ARBA00013208"/>
    </source>
</evidence>
<dbReference type="EC" id="3.4.21.89" evidence="4 8"/>
<dbReference type="OrthoDB" id="9815782at2"/>
<feature type="compositionally biased region" description="Polar residues" evidence="9">
    <location>
        <begin position="1"/>
        <end position="12"/>
    </location>
</feature>
<evidence type="ECO:0000313" key="11">
    <source>
        <dbReference type="EMBL" id="PAY24945.1"/>
    </source>
</evidence>
<evidence type="ECO:0000256" key="5">
    <source>
        <dbReference type="ARBA" id="ARBA00022670"/>
    </source>
</evidence>
<dbReference type="NCBIfam" id="TIGR02227">
    <property type="entry name" value="sigpep_I_bact"/>
    <property type="match status" value="1"/>
</dbReference>
<evidence type="ECO:0000313" key="12">
    <source>
        <dbReference type="Proteomes" id="UP000218810"/>
    </source>
</evidence>
<evidence type="ECO:0000256" key="2">
    <source>
        <dbReference type="ARBA" id="ARBA00004401"/>
    </source>
</evidence>
<comment type="subcellular location">
    <subcellularLocation>
        <location evidence="2">Cell membrane</location>
        <topology evidence="2">Single-pass type II membrane protein</topology>
    </subcellularLocation>
    <subcellularLocation>
        <location evidence="8">Membrane</location>
        <topology evidence="8">Single-pass type II membrane protein</topology>
    </subcellularLocation>
</comment>
<dbReference type="GO" id="GO:0004252">
    <property type="term" value="F:serine-type endopeptidase activity"/>
    <property type="evidence" value="ECO:0007669"/>
    <property type="project" value="InterPro"/>
</dbReference>
<dbReference type="PROSITE" id="PS00501">
    <property type="entry name" value="SPASE_I_1"/>
    <property type="match status" value="1"/>
</dbReference>
<dbReference type="GO" id="GO:0009003">
    <property type="term" value="F:signal peptidase activity"/>
    <property type="evidence" value="ECO:0007669"/>
    <property type="project" value="UniProtKB-EC"/>
</dbReference>
<dbReference type="EMBL" id="NTGA01000001">
    <property type="protein sequence ID" value="PAY24945.1"/>
    <property type="molecule type" value="Genomic_DNA"/>
</dbReference>
<feature type="region of interest" description="Disordered" evidence="9">
    <location>
        <begin position="1"/>
        <end position="37"/>
    </location>
</feature>
<protein>
    <recommendedName>
        <fullName evidence="4 8">Signal peptidase I</fullName>
        <ecNumber evidence="4 8">3.4.21.89</ecNumber>
    </recommendedName>
</protein>
<dbReference type="RefSeq" id="WP_095716797.1">
    <property type="nucleotide sequence ID" value="NZ_NTGA01000001.1"/>
</dbReference>
<dbReference type="GO" id="GO:0006465">
    <property type="term" value="P:signal peptide processing"/>
    <property type="evidence" value="ECO:0007669"/>
    <property type="project" value="InterPro"/>
</dbReference>
<dbReference type="InterPro" id="IPR019533">
    <property type="entry name" value="Peptidase_S26"/>
</dbReference>
<evidence type="ECO:0000256" key="6">
    <source>
        <dbReference type="ARBA" id="ARBA00022801"/>
    </source>
</evidence>
<dbReference type="PROSITE" id="PS00761">
    <property type="entry name" value="SPASE_I_3"/>
    <property type="match status" value="1"/>
</dbReference>
<name>A0A2A2WUX6_9ACTN</name>